<dbReference type="Proteomes" id="UP000092462">
    <property type="component" value="Unassembled WGS sequence"/>
</dbReference>
<keyword evidence="2" id="KW-0863">Zinc-finger</keyword>
<evidence type="ECO:0000256" key="4">
    <source>
        <dbReference type="SAM" id="MobiDB-lite"/>
    </source>
</evidence>
<reference evidence="5" key="1">
    <citation type="submission" date="2022-08" db="UniProtKB">
        <authorList>
            <consortium name="EnsemblMetazoa"/>
        </authorList>
    </citation>
    <scope>IDENTIFICATION</scope>
    <source>
        <strain evidence="5">Israel</strain>
    </source>
</reference>
<dbReference type="GO" id="GO:0031624">
    <property type="term" value="F:ubiquitin conjugating enzyme binding"/>
    <property type="evidence" value="ECO:0007669"/>
    <property type="project" value="TreeGrafter"/>
</dbReference>
<evidence type="ECO:0000256" key="1">
    <source>
        <dbReference type="ARBA" id="ARBA00022723"/>
    </source>
</evidence>
<dbReference type="InterPro" id="IPR004162">
    <property type="entry name" value="SINA-like_animal"/>
</dbReference>
<dbReference type="PANTHER" id="PTHR45877">
    <property type="entry name" value="E3 UBIQUITIN-PROTEIN LIGASE SIAH2"/>
    <property type="match status" value="1"/>
</dbReference>
<proteinExistence type="predicted"/>
<dbReference type="Pfam" id="PF21362">
    <property type="entry name" value="Sina_RING"/>
    <property type="match status" value="1"/>
</dbReference>
<dbReference type="InterPro" id="IPR049548">
    <property type="entry name" value="Sina-like_RING"/>
</dbReference>
<sequence>MDSSAQDLFCGVLVAYENRASSSLADRVFCCPVCYEKYTSNIMMCQKGHAVCQKCYPHLEQCPLCCARYLGTRNFILEEIISELNRLNTCPEDAVKYILDAATLRDSAAAASSSQAAKVSSPGVRQGNNTQAAVREEKTVCRMQYCRIALLAKDLRGHLIEKHKENVFQLRASSYLSKSYFNFDLTCTGGNRRALLTEFGIFFLIIRVEKLNPKDLIVTAWVQGTCTNNEAPLFYSWLQVNVRHIKATYHDYVHGSRSTVSQIEEKNECLNFAVRAEPYSSLKIQGYVCLNKNYSERPRRTETETEYCSNDNVSSSSTDDGYY</sequence>
<evidence type="ECO:0000256" key="3">
    <source>
        <dbReference type="ARBA" id="ARBA00022833"/>
    </source>
</evidence>
<name>A0A1B0DBR5_PHLPP</name>
<evidence type="ECO:0000313" key="6">
    <source>
        <dbReference type="Proteomes" id="UP000092462"/>
    </source>
</evidence>
<dbReference type="AlphaFoldDB" id="A0A1B0DBR5"/>
<dbReference type="VEuPathDB" id="VectorBase:PPAI005254"/>
<dbReference type="GO" id="GO:0005737">
    <property type="term" value="C:cytoplasm"/>
    <property type="evidence" value="ECO:0007669"/>
    <property type="project" value="TreeGrafter"/>
</dbReference>
<dbReference type="VEuPathDB" id="VectorBase:PPAPM1_011121"/>
<feature type="region of interest" description="Disordered" evidence="4">
    <location>
        <begin position="300"/>
        <end position="323"/>
    </location>
</feature>
<dbReference type="EnsemblMetazoa" id="PPAI005254-RA">
    <property type="protein sequence ID" value="PPAI005254-PA"/>
    <property type="gene ID" value="PPAI005254"/>
</dbReference>
<feature type="compositionally biased region" description="Low complexity" evidence="4">
    <location>
        <begin position="309"/>
        <end position="323"/>
    </location>
</feature>
<dbReference type="PROSITE" id="PS50089">
    <property type="entry name" value="ZF_RING_2"/>
    <property type="match status" value="1"/>
</dbReference>
<evidence type="ECO:0000256" key="2">
    <source>
        <dbReference type="ARBA" id="ARBA00022771"/>
    </source>
</evidence>
<keyword evidence="3" id="KW-0862">Zinc</keyword>
<keyword evidence="6" id="KW-1185">Reference proteome</keyword>
<dbReference type="PANTHER" id="PTHR45877:SF2">
    <property type="entry name" value="E3 UBIQUITIN-PROTEIN LIGASE SINA-RELATED"/>
    <property type="match status" value="1"/>
</dbReference>
<accession>A0A1B0DBR5</accession>
<evidence type="ECO:0000313" key="5">
    <source>
        <dbReference type="EnsemblMetazoa" id="PPAI005254-PA"/>
    </source>
</evidence>
<dbReference type="GO" id="GO:0008270">
    <property type="term" value="F:zinc ion binding"/>
    <property type="evidence" value="ECO:0007669"/>
    <property type="project" value="UniProtKB-KW"/>
</dbReference>
<dbReference type="InterPro" id="IPR013083">
    <property type="entry name" value="Znf_RING/FYVE/PHD"/>
</dbReference>
<dbReference type="GO" id="GO:0061630">
    <property type="term" value="F:ubiquitin protein ligase activity"/>
    <property type="evidence" value="ECO:0007669"/>
    <property type="project" value="TreeGrafter"/>
</dbReference>
<protein>
    <submittedName>
        <fullName evidence="5">Uncharacterized protein</fullName>
    </submittedName>
</protein>
<keyword evidence="1" id="KW-0479">Metal-binding</keyword>
<dbReference type="InterPro" id="IPR001841">
    <property type="entry name" value="Znf_RING"/>
</dbReference>
<dbReference type="Gene3D" id="3.30.40.10">
    <property type="entry name" value="Zinc/RING finger domain, C3HC4 (zinc finger)"/>
    <property type="match status" value="1"/>
</dbReference>
<dbReference type="EMBL" id="AJVK01030216">
    <property type="status" value="NOT_ANNOTATED_CDS"/>
    <property type="molecule type" value="Genomic_DNA"/>
</dbReference>
<organism evidence="5 6">
    <name type="scientific">Phlebotomus papatasi</name>
    <name type="common">Sandfly</name>
    <dbReference type="NCBI Taxonomy" id="29031"/>
    <lineage>
        <taxon>Eukaryota</taxon>
        <taxon>Metazoa</taxon>
        <taxon>Ecdysozoa</taxon>
        <taxon>Arthropoda</taxon>
        <taxon>Hexapoda</taxon>
        <taxon>Insecta</taxon>
        <taxon>Pterygota</taxon>
        <taxon>Neoptera</taxon>
        <taxon>Endopterygota</taxon>
        <taxon>Diptera</taxon>
        <taxon>Nematocera</taxon>
        <taxon>Psychodoidea</taxon>
        <taxon>Psychodidae</taxon>
        <taxon>Phlebotomus</taxon>
        <taxon>Phlebotomus</taxon>
    </lineage>
</organism>
<dbReference type="GO" id="GO:0043161">
    <property type="term" value="P:proteasome-mediated ubiquitin-dependent protein catabolic process"/>
    <property type="evidence" value="ECO:0007669"/>
    <property type="project" value="TreeGrafter"/>
</dbReference>